<reference evidence="1 2" key="1">
    <citation type="submission" date="2019-09" db="EMBL/GenBank/DDBJ databases">
        <title>Hydrogenophaga aromatica sp. nov., isolated from a para-xylene-degrading enrichment culture.</title>
        <authorList>
            <person name="Tancsics A."/>
            <person name="Banerjee S."/>
        </authorList>
    </citation>
    <scope>NUCLEOTIDE SEQUENCE [LARGE SCALE GENOMIC DNA]</scope>
    <source>
        <strain evidence="1 2">D2P1</strain>
    </source>
</reference>
<protein>
    <recommendedName>
        <fullName evidence="3">Alpha/beta hydrolase</fullName>
    </recommendedName>
</protein>
<name>A0A7Y8GV93_9BURK</name>
<dbReference type="AlphaFoldDB" id="A0A7Y8GV93"/>
<dbReference type="Proteomes" id="UP000545507">
    <property type="component" value="Unassembled WGS sequence"/>
</dbReference>
<evidence type="ECO:0000313" key="1">
    <source>
        <dbReference type="EMBL" id="NWF45484.1"/>
    </source>
</evidence>
<proteinExistence type="predicted"/>
<comment type="caution">
    <text evidence="1">The sequence shown here is derived from an EMBL/GenBank/DDBJ whole genome shotgun (WGS) entry which is preliminary data.</text>
</comment>
<dbReference type="EMBL" id="VYGV01000006">
    <property type="protein sequence ID" value="NWF45484.1"/>
    <property type="molecule type" value="Genomic_DNA"/>
</dbReference>
<keyword evidence="2" id="KW-1185">Reference proteome</keyword>
<organism evidence="1 2">
    <name type="scientific">Hydrogenophaga aromaticivorans</name>
    <dbReference type="NCBI Taxonomy" id="2610898"/>
    <lineage>
        <taxon>Bacteria</taxon>
        <taxon>Pseudomonadati</taxon>
        <taxon>Pseudomonadota</taxon>
        <taxon>Betaproteobacteria</taxon>
        <taxon>Burkholderiales</taxon>
        <taxon>Comamonadaceae</taxon>
        <taxon>Hydrogenophaga</taxon>
    </lineage>
</organism>
<evidence type="ECO:0008006" key="3">
    <source>
        <dbReference type="Google" id="ProtNLM"/>
    </source>
</evidence>
<dbReference type="RefSeq" id="WP_177135329.1">
    <property type="nucleotide sequence ID" value="NZ_VYGV01000006.1"/>
</dbReference>
<gene>
    <name evidence="1" type="ORF">F3K02_09520</name>
</gene>
<dbReference type="Gene3D" id="3.40.50.1820">
    <property type="entry name" value="alpha/beta hydrolase"/>
    <property type="match status" value="1"/>
</dbReference>
<evidence type="ECO:0000313" key="2">
    <source>
        <dbReference type="Proteomes" id="UP000545507"/>
    </source>
</evidence>
<sequence length="213" mass="23329">MNPTESQLCGADSVLFMLPGALMTPQHMVQAGLFAEVQQRGLALDLIAPDLHAGGADNQLALRSLEEDWLAPARARYQRVWLGGISRGGQLALSCLAGRTGEVHGLCLLAPYAGGRLTTNAINRAGGLDAWQASPDQQTDPDVRLWQWLKQPLPQVPVFMGYGAQDRFADGMRLLARHMPEATHITLPGEHDWAVWLPLWQRFLSLGHFPALP</sequence>
<accession>A0A7Y8GV93</accession>
<dbReference type="InterPro" id="IPR029058">
    <property type="entry name" value="AB_hydrolase_fold"/>
</dbReference>
<dbReference type="SUPFAM" id="SSF53474">
    <property type="entry name" value="alpha/beta-Hydrolases"/>
    <property type="match status" value="1"/>
</dbReference>